<dbReference type="SUPFAM" id="SSF52343">
    <property type="entry name" value="Ferredoxin reductase-like, C-terminal NADP-linked domain"/>
    <property type="match status" value="1"/>
</dbReference>
<dbReference type="Pfam" id="PF00111">
    <property type="entry name" value="Fer2"/>
    <property type="match status" value="1"/>
</dbReference>
<evidence type="ECO:0000259" key="1">
    <source>
        <dbReference type="PROSITE" id="PS51085"/>
    </source>
</evidence>
<dbReference type="CDD" id="cd00207">
    <property type="entry name" value="fer2"/>
    <property type="match status" value="1"/>
</dbReference>
<protein>
    <submittedName>
        <fullName evidence="2">2Fe-2S iron-sulfur cluster binding domain-containing protein</fullName>
    </submittedName>
</protein>
<dbReference type="PANTHER" id="PTHR30212:SF2">
    <property type="entry name" value="PROTEIN YIIM"/>
    <property type="match status" value="1"/>
</dbReference>
<dbReference type="InterPro" id="IPR052353">
    <property type="entry name" value="Benzoxazolinone_Detox_Enz"/>
</dbReference>
<dbReference type="GO" id="GO:0051536">
    <property type="term" value="F:iron-sulfur cluster binding"/>
    <property type="evidence" value="ECO:0007669"/>
    <property type="project" value="InterPro"/>
</dbReference>
<evidence type="ECO:0000313" key="3">
    <source>
        <dbReference type="Proteomes" id="UP000295124"/>
    </source>
</evidence>
<name>A0A4V2YQR9_9ACTN</name>
<dbReference type="InterPro" id="IPR036010">
    <property type="entry name" value="2Fe-2S_ferredoxin-like_sf"/>
</dbReference>
<dbReference type="PROSITE" id="PS51085">
    <property type="entry name" value="2FE2S_FER_2"/>
    <property type="match status" value="1"/>
</dbReference>
<dbReference type="Proteomes" id="UP000295124">
    <property type="component" value="Unassembled WGS sequence"/>
</dbReference>
<feature type="domain" description="2Fe-2S ferredoxin-type" evidence="1">
    <location>
        <begin position="159"/>
        <end position="245"/>
    </location>
</feature>
<dbReference type="PANTHER" id="PTHR30212">
    <property type="entry name" value="PROTEIN YIIM"/>
    <property type="match status" value="1"/>
</dbReference>
<dbReference type="AlphaFoldDB" id="A0A4V2YQR9"/>
<comment type="caution">
    <text evidence="2">The sequence shown here is derived from an EMBL/GenBank/DDBJ whole genome shotgun (WGS) entry which is preliminary data.</text>
</comment>
<sequence length="245" mass="26036">MATSSFSKSASGTARGPAMNLWVFTSTVKRMSSAASSGAATWVSGCRTMMSASCFVRRIALLYCSRSADEVIFADELTADRLAVTHHLTRDRGRLDASGVHRWLTEQPPAPEVQYYLCGPEALMDEATTALTKYGVPADRVHRETYASAAEPTTVVAPQEMVVEGMGSVVVEPGQTMLDAGLAAGLPMPFSCTVGSCGDCMVKLKAGDVAMSEPNCLTPEQRADGYILTCVGCPLAPVIVRLTDR</sequence>
<reference evidence="2 3" key="1">
    <citation type="submission" date="2019-03" db="EMBL/GenBank/DDBJ databases">
        <title>Draft genome sequences of novel Actinobacteria.</title>
        <authorList>
            <person name="Sahin N."/>
            <person name="Ay H."/>
            <person name="Saygin H."/>
        </authorList>
    </citation>
    <scope>NUCLEOTIDE SEQUENCE [LARGE SCALE GENOMIC DNA]</scope>
    <source>
        <strain evidence="2 3">JCM 13523</strain>
    </source>
</reference>
<dbReference type="Gene3D" id="3.40.50.80">
    <property type="entry name" value="Nucleotide-binding domain of ferredoxin-NADP reductase (FNR) module"/>
    <property type="match status" value="1"/>
</dbReference>
<dbReference type="EMBL" id="SMKX01000002">
    <property type="protein sequence ID" value="TDD63217.1"/>
    <property type="molecule type" value="Genomic_DNA"/>
</dbReference>
<proteinExistence type="predicted"/>
<keyword evidence="3" id="KW-1185">Reference proteome</keyword>
<organism evidence="2 3">
    <name type="scientific">Kribbella antibiotica</name>
    <dbReference type="NCBI Taxonomy" id="190195"/>
    <lineage>
        <taxon>Bacteria</taxon>
        <taxon>Bacillati</taxon>
        <taxon>Actinomycetota</taxon>
        <taxon>Actinomycetes</taxon>
        <taxon>Propionibacteriales</taxon>
        <taxon>Kribbellaceae</taxon>
        <taxon>Kribbella</taxon>
    </lineage>
</organism>
<accession>A0A4V2YQR9</accession>
<gene>
    <name evidence="2" type="ORF">E1263_00885</name>
</gene>
<dbReference type="InterPro" id="IPR001041">
    <property type="entry name" value="2Fe-2S_ferredoxin-type"/>
</dbReference>
<dbReference type="Gene3D" id="3.10.20.30">
    <property type="match status" value="1"/>
</dbReference>
<evidence type="ECO:0000313" key="2">
    <source>
        <dbReference type="EMBL" id="TDD63217.1"/>
    </source>
</evidence>
<dbReference type="OrthoDB" id="9796486at2"/>
<dbReference type="SUPFAM" id="SSF54292">
    <property type="entry name" value="2Fe-2S ferredoxin-like"/>
    <property type="match status" value="1"/>
</dbReference>
<dbReference type="InterPro" id="IPR039261">
    <property type="entry name" value="FNR_nucleotide-bd"/>
</dbReference>
<dbReference type="InterPro" id="IPR012675">
    <property type="entry name" value="Beta-grasp_dom_sf"/>
</dbReference>